<reference evidence="1 2" key="1">
    <citation type="submission" date="2024-02" db="EMBL/GenBank/DDBJ databases">
        <title>Herpetosiphon gulosus NBRC 112829.</title>
        <authorList>
            <person name="Ichikawa N."/>
            <person name="Katano-Makiyama Y."/>
            <person name="Hidaka K."/>
        </authorList>
    </citation>
    <scope>NUCLEOTIDE SEQUENCE [LARGE SCALE GENOMIC DNA]</scope>
    <source>
        <strain evidence="1 2">NBRC 112829</strain>
    </source>
</reference>
<comment type="caution">
    <text evidence="1">The sequence shown here is derived from an EMBL/GenBank/DDBJ whole genome shotgun (WGS) entry which is preliminary data.</text>
</comment>
<name>A0ABP9X8B8_9CHLR</name>
<dbReference type="EMBL" id="BAABRU010000084">
    <property type="protein sequence ID" value="GAA5531618.1"/>
    <property type="molecule type" value="Genomic_DNA"/>
</dbReference>
<evidence type="ECO:0000313" key="1">
    <source>
        <dbReference type="EMBL" id="GAA5531618.1"/>
    </source>
</evidence>
<dbReference type="Proteomes" id="UP001428290">
    <property type="component" value="Unassembled WGS sequence"/>
</dbReference>
<protein>
    <submittedName>
        <fullName evidence="1">Uncharacterized protein</fullName>
    </submittedName>
</protein>
<evidence type="ECO:0000313" key="2">
    <source>
        <dbReference type="Proteomes" id="UP001428290"/>
    </source>
</evidence>
<accession>A0ABP9X8B8</accession>
<gene>
    <name evidence="1" type="ORF">Hgul01_05443</name>
</gene>
<keyword evidence="2" id="KW-1185">Reference proteome</keyword>
<proteinExistence type="predicted"/>
<organism evidence="1 2">
    <name type="scientific">Herpetosiphon gulosus</name>
    <dbReference type="NCBI Taxonomy" id="1973496"/>
    <lineage>
        <taxon>Bacteria</taxon>
        <taxon>Bacillati</taxon>
        <taxon>Chloroflexota</taxon>
        <taxon>Chloroflexia</taxon>
        <taxon>Herpetosiphonales</taxon>
        <taxon>Herpetosiphonaceae</taxon>
        <taxon>Herpetosiphon</taxon>
    </lineage>
</organism>
<sequence length="78" mass="8876">MDDHPESLTASALIDELFHVLRDVATASQGVHHILYSSFLKGSLSVDQERLFVLLKSYDAKLASYAAFVDHWRRSQRD</sequence>